<dbReference type="AlphaFoldDB" id="A0A1R1YRK2"/>
<proteinExistence type="predicted"/>
<evidence type="ECO:0000256" key="1">
    <source>
        <dbReference type="ARBA" id="ARBA00022821"/>
    </source>
</evidence>
<reference evidence="6" key="1">
    <citation type="submission" date="2017-01" db="EMBL/GenBank/DDBJ databases">
        <authorList>
            <person name="Wang Y."/>
            <person name="White M."/>
            <person name="Kvist S."/>
            <person name="Moncalvo J.-M."/>
        </authorList>
    </citation>
    <scope>NUCLEOTIDE SEQUENCE [LARGE SCALE GENOMIC DNA]</scope>
    <source>
        <strain evidence="6">ID-206-W2</strain>
    </source>
</reference>
<keyword evidence="6" id="KW-1185">Reference proteome</keyword>
<dbReference type="GO" id="GO:0016998">
    <property type="term" value="P:cell wall macromolecule catabolic process"/>
    <property type="evidence" value="ECO:0007669"/>
    <property type="project" value="InterPro"/>
</dbReference>
<feature type="compositionally biased region" description="Polar residues" evidence="3">
    <location>
        <begin position="117"/>
        <end position="126"/>
    </location>
</feature>
<dbReference type="EMBL" id="LSSM01000292">
    <property type="protein sequence ID" value="OMJ29406.1"/>
    <property type="molecule type" value="Genomic_DNA"/>
</dbReference>
<dbReference type="Gene3D" id="1.10.530.10">
    <property type="match status" value="1"/>
</dbReference>
<dbReference type="PANTHER" id="PTHR22595:SF79">
    <property type="entry name" value="CHITINASE 12"/>
    <property type="match status" value="1"/>
</dbReference>
<dbReference type="GO" id="GO:0006952">
    <property type="term" value="P:defense response"/>
    <property type="evidence" value="ECO:0007669"/>
    <property type="project" value="UniProtKB-KW"/>
</dbReference>
<feature type="compositionally biased region" description="Acidic residues" evidence="3">
    <location>
        <begin position="68"/>
        <end position="78"/>
    </location>
</feature>
<sequence>MLVVIPVCIISVSAVAINNLHIFRRLGIFGAGDNDIAASEFGIQDLTSFEGGSGSSEMYDYNSGGGDELYDGDEVDSESLDKESGGIETGSTSSEFGESEDETDQTAEEDIDASAFGSGNISTSSIEGEGSDLGGQDKSNDDEYGSESIAGNITGSSSDIESDLGGQVKSDDDEYGSESLAGNSTGSSSDDDYDEFDLEEDIACIGFELNCEMLSKAAIDGGYTSVSESNCEHFINQLCLSSVTSVEEAAMAFTNILWESGGFVYDRELLCNTEDCKELYYTDGDEEYQYDFGGRGYIQITWKENYLDASMDLFGDNRLVLNPNLVLDEETNWKVTFWYWVTHVHLDPGVQAGQFGASVNMINGALECRGDHKDIAQKRFTLYKAVLGVFDESAIPDDSGC</sequence>
<feature type="domain" description="Glycoside hydrolase family 19 catalytic" evidence="4">
    <location>
        <begin position="260"/>
        <end position="349"/>
    </location>
</feature>
<evidence type="ECO:0000256" key="2">
    <source>
        <dbReference type="ARBA" id="ARBA00023157"/>
    </source>
</evidence>
<evidence type="ECO:0000256" key="3">
    <source>
        <dbReference type="SAM" id="MobiDB-lite"/>
    </source>
</evidence>
<protein>
    <submittedName>
        <fullName evidence="5">Endochitinase PR4</fullName>
    </submittedName>
</protein>
<dbReference type="InterPro" id="IPR023346">
    <property type="entry name" value="Lysozyme-like_dom_sf"/>
</dbReference>
<feature type="compositionally biased region" description="Polar residues" evidence="3">
    <location>
        <begin position="149"/>
        <end position="159"/>
    </location>
</feature>
<feature type="region of interest" description="Disordered" evidence="3">
    <location>
        <begin position="52"/>
        <end position="193"/>
    </location>
</feature>
<name>A0A1R1YRK2_9FUNG</name>
<dbReference type="SUPFAM" id="SSF53955">
    <property type="entry name" value="Lysozyme-like"/>
    <property type="match status" value="1"/>
</dbReference>
<comment type="caution">
    <text evidence="5">The sequence shown here is derived from an EMBL/GenBank/DDBJ whole genome shotgun (WGS) entry which is preliminary data.</text>
</comment>
<gene>
    <name evidence="5" type="ORF">AYI69_g1094</name>
</gene>
<dbReference type="OrthoDB" id="5985073at2759"/>
<dbReference type="Pfam" id="PF00182">
    <property type="entry name" value="Glyco_hydro_19"/>
    <property type="match status" value="1"/>
</dbReference>
<evidence type="ECO:0000259" key="4">
    <source>
        <dbReference type="Pfam" id="PF00182"/>
    </source>
</evidence>
<organism evidence="5 6">
    <name type="scientific">Smittium culicis</name>
    <dbReference type="NCBI Taxonomy" id="133412"/>
    <lineage>
        <taxon>Eukaryota</taxon>
        <taxon>Fungi</taxon>
        <taxon>Fungi incertae sedis</taxon>
        <taxon>Zoopagomycota</taxon>
        <taxon>Kickxellomycotina</taxon>
        <taxon>Harpellomycetes</taxon>
        <taxon>Harpellales</taxon>
        <taxon>Legeriomycetaceae</taxon>
        <taxon>Smittium</taxon>
    </lineage>
</organism>
<accession>A0A1R1YRK2</accession>
<feature type="compositionally biased region" description="Acidic residues" evidence="3">
    <location>
        <begin position="97"/>
        <end position="112"/>
    </location>
</feature>
<dbReference type="PANTHER" id="PTHR22595">
    <property type="entry name" value="CHITINASE-RELATED"/>
    <property type="match status" value="1"/>
</dbReference>
<evidence type="ECO:0000313" key="5">
    <source>
        <dbReference type="EMBL" id="OMJ29406.1"/>
    </source>
</evidence>
<dbReference type="GO" id="GO:0006032">
    <property type="term" value="P:chitin catabolic process"/>
    <property type="evidence" value="ECO:0007669"/>
    <property type="project" value="InterPro"/>
</dbReference>
<dbReference type="Proteomes" id="UP000187429">
    <property type="component" value="Unassembled WGS sequence"/>
</dbReference>
<keyword evidence="1" id="KW-0611">Plant defense</keyword>
<dbReference type="InterPro" id="IPR000726">
    <property type="entry name" value="Glyco_hydro_19_cat"/>
</dbReference>
<evidence type="ECO:0000313" key="6">
    <source>
        <dbReference type="Proteomes" id="UP000187429"/>
    </source>
</evidence>
<keyword evidence="2" id="KW-1015">Disulfide bond</keyword>
<dbReference type="CDD" id="cd00325">
    <property type="entry name" value="chitinase_GH19"/>
    <property type="match status" value="1"/>
</dbReference>
<dbReference type="GO" id="GO:0004568">
    <property type="term" value="F:chitinase activity"/>
    <property type="evidence" value="ECO:0007669"/>
    <property type="project" value="InterPro"/>
</dbReference>